<evidence type="ECO:0000313" key="1">
    <source>
        <dbReference type="EMBL" id="MBB3811576.1"/>
    </source>
</evidence>
<organism evidence="1 2">
    <name type="scientific">Pseudochelatococcus contaminans</name>
    <dbReference type="NCBI Taxonomy" id="1538103"/>
    <lineage>
        <taxon>Bacteria</taxon>
        <taxon>Pseudomonadati</taxon>
        <taxon>Pseudomonadota</taxon>
        <taxon>Alphaproteobacteria</taxon>
        <taxon>Hyphomicrobiales</taxon>
        <taxon>Chelatococcaceae</taxon>
        <taxon>Pseudochelatococcus</taxon>
    </lineage>
</organism>
<name>A0A7W5Z8Y9_9HYPH</name>
<gene>
    <name evidence="1" type="ORF">FHS81_003691</name>
</gene>
<dbReference type="Pfam" id="PF21983">
    <property type="entry name" value="NikA-like"/>
    <property type="match status" value="1"/>
</dbReference>
<proteinExistence type="predicted"/>
<evidence type="ECO:0008006" key="3">
    <source>
        <dbReference type="Google" id="ProtNLM"/>
    </source>
</evidence>
<evidence type="ECO:0000313" key="2">
    <source>
        <dbReference type="Proteomes" id="UP000537592"/>
    </source>
</evidence>
<protein>
    <recommendedName>
        <fullName evidence="3">CopG family transcriptional regulator</fullName>
    </recommendedName>
</protein>
<sequence length="120" mass="13329">MAEKKKTTYGTRPRNEYIKVFVTEDERAELVERAAQAGMSQSAFLRAVGLNEPIRSVVDLQAVADLGKVNGDLGRVAGLLKLWLAEKRGQGARPVDVEAMMNDFRRLQGEVLAIMSRVVR</sequence>
<accession>A0A7W5Z8Y9</accession>
<keyword evidence="2" id="KW-1185">Reference proteome</keyword>
<dbReference type="RefSeq" id="WP_183754956.1">
    <property type="nucleotide sequence ID" value="NZ_JACICC010000026.1"/>
</dbReference>
<dbReference type="EMBL" id="JACICC010000026">
    <property type="protein sequence ID" value="MBB3811576.1"/>
    <property type="molecule type" value="Genomic_DNA"/>
</dbReference>
<reference evidence="1 2" key="1">
    <citation type="submission" date="2020-08" db="EMBL/GenBank/DDBJ databases">
        <title>Genomic Encyclopedia of Type Strains, Phase IV (KMG-IV): sequencing the most valuable type-strain genomes for metagenomic binning, comparative biology and taxonomic classification.</title>
        <authorList>
            <person name="Goeker M."/>
        </authorList>
    </citation>
    <scope>NUCLEOTIDE SEQUENCE [LARGE SCALE GENOMIC DNA]</scope>
    <source>
        <strain evidence="1 2">DSM 28760</strain>
    </source>
</reference>
<dbReference type="InterPro" id="IPR053842">
    <property type="entry name" value="NikA-like"/>
</dbReference>
<dbReference type="Proteomes" id="UP000537592">
    <property type="component" value="Unassembled WGS sequence"/>
</dbReference>
<comment type="caution">
    <text evidence="1">The sequence shown here is derived from an EMBL/GenBank/DDBJ whole genome shotgun (WGS) entry which is preliminary data.</text>
</comment>
<dbReference type="AlphaFoldDB" id="A0A7W5Z8Y9"/>